<keyword evidence="6" id="KW-0227">DNA damage</keyword>
<keyword evidence="5" id="KW-0235">DNA replication</keyword>
<evidence type="ECO:0000256" key="5">
    <source>
        <dbReference type="ARBA" id="ARBA00022705"/>
    </source>
</evidence>
<evidence type="ECO:0000256" key="2">
    <source>
        <dbReference type="ARBA" id="ARBA00022490"/>
    </source>
</evidence>
<dbReference type="InterPro" id="IPR004013">
    <property type="entry name" value="PHP_dom"/>
</dbReference>
<dbReference type="Proteomes" id="UP000253426">
    <property type="component" value="Unassembled WGS sequence"/>
</dbReference>
<evidence type="ECO:0000259" key="10">
    <source>
        <dbReference type="SMART" id="SM00481"/>
    </source>
</evidence>
<evidence type="ECO:0000256" key="8">
    <source>
        <dbReference type="ARBA" id="ARBA00023204"/>
    </source>
</evidence>
<dbReference type="GO" id="GO:0006281">
    <property type="term" value="P:DNA repair"/>
    <property type="evidence" value="ECO:0007669"/>
    <property type="project" value="UniProtKB-KW"/>
</dbReference>
<dbReference type="PANTHER" id="PTHR32294:SF4">
    <property type="entry name" value="ERROR-PRONE DNA POLYMERASE"/>
    <property type="match status" value="1"/>
</dbReference>
<dbReference type="EMBL" id="QNRR01000003">
    <property type="protein sequence ID" value="RBP45007.1"/>
    <property type="molecule type" value="Genomic_DNA"/>
</dbReference>
<comment type="catalytic activity">
    <reaction evidence="9">
        <text>DNA(n) + a 2'-deoxyribonucleoside 5'-triphosphate = DNA(n+1) + diphosphate</text>
        <dbReference type="Rhea" id="RHEA:22508"/>
        <dbReference type="Rhea" id="RHEA-COMP:17339"/>
        <dbReference type="Rhea" id="RHEA-COMP:17340"/>
        <dbReference type="ChEBI" id="CHEBI:33019"/>
        <dbReference type="ChEBI" id="CHEBI:61560"/>
        <dbReference type="ChEBI" id="CHEBI:173112"/>
        <dbReference type="EC" id="2.7.7.7"/>
    </reaction>
</comment>
<dbReference type="GO" id="GO:0003887">
    <property type="term" value="F:DNA-directed DNA polymerase activity"/>
    <property type="evidence" value="ECO:0007669"/>
    <property type="project" value="UniProtKB-KW"/>
</dbReference>
<dbReference type="SUPFAM" id="SSF89550">
    <property type="entry name" value="PHP domain-like"/>
    <property type="match status" value="1"/>
</dbReference>
<dbReference type="Gene3D" id="1.10.150.870">
    <property type="match status" value="1"/>
</dbReference>
<dbReference type="OrthoDB" id="9803237at2"/>
<dbReference type="Pfam" id="PF17657">
    <property type="entry name" value="DNA_pol3_finger"/>
    <property type="match status" value="1"/>
</dbReference>
<evidence type="ECO:0000313" key="12">
    <source>
        <dbReference type="Proteomes" id="UP000253426"/>
    </source>
</evidence>
<dbReference type="InterPro" id="IPR003141">
    <property type="entry name" value="Pol/His_phosphatase_N"/>
</dbReference>
<dbReference type="Pfam" id="PF07733">
    <property type="entry name" value="DNA_pol3_alpha"/>
    <property type="match status" value="1"/>
</dbReference>
<dbReference type="InterPro" id="IPR016195">
    <property type="entry name" value="Pol/histidinol_Pase-like"/>
</dbReference>
<keyword evidence="3" id="KW-0808">Transferase</keyword>
<protein>
    <recommendedName>
        <fullName evidence="1">DNA-directed DNA polymerase</fullName>
        <ecNumber evidence="1">2.7.7.7</ecNumber>
    </recommendedName>
</protein>
<dbReference type="SUPFAM" id="SSF160975">
    <property type="entry name" value="AF1531-like"/>
    <property type="match status" value="1"/>
</dbReference>
<evidence type="ECO:0000256" key="3">
    <source>
        <dbReference type="ARBA" id="ARBA00022679"/>
    </source>
</evidence>
<feature type="domain" description="Polymerase/histidinol phosphatase N-terminal" evidence="10">
    <location>
        <begin position="4"/>
        <end position="71"/>
    </location>
</feature>
<dbReference type="GO" id="GO:0008408">
    <property type="term" value="F:3'-5' exonuclease activity"/>
    <property type="evidence" value="ECO:0007669"/>
    <property type="project" value="InterPro"/>
</dbReference>
<dbReference type="InterPro" id="IPR004805">
    <property type="entry name" value="DnaE2/DnaE/PolC"/>
</dbReference>
<organism evidence="11 12">
    <name type="scientific">Roseimicrobium gellanilyticum</name>
    <dbReference type="NCBI Taxonomy" id="748857"/>
    <lineage>
        <taxon>Bacteria</taxon>
        <taxon>Pseudomonadati</taxon>
        <taxon>Verrucomicrobiota</taxon>
        <taxon>Verrucomicrobiia</taxon>
        <taxon>Verrucomicrobiales</taxon>
        <taxon>Verrucomicrobiaceae</taxon>
        <taxon>Roseimicrobium</taxon>
    </lineage>
</organism>
<evidence type="ECO:0000256" key="1">
    <source>
        <dbReference type="ARBA" id="ARBA00012417"/>
    </source>
</evidence>
<keyword evidence="8" id="KW-0234">DNA repair</keyword>
<keyword evidence="12" id="KW-1185">Reference proteome</keyword>
<dbReference type="RefSeq" id="WP_113958155.1">
    <property type="nucleotide sequence ID" value="NZ_QNRR01000003.1"/>
</dbReference>
<evidence type="ECO:0000313" key="11">
    <source>
        <dbReference type="EMBL" id="RBP45007.1"/>
    </source>
</evidence>
<keyword evidence="4" id="KW-0548">Nucleotidyltransferase</keyword>
<dbReference type="AlphaFoldDB" id="A0A366HNE4"/>
<dbReference type="NCBIfam" id="NF004225">
    <property type="entry name" value="PRK05672.1"/>
    <property type="match status" value="1"/>
</dbReference>
<evidence type="ECO:0000256" key="6">
    <source>
        <dbReference type="ARBA" id="ARBA00022763"/>
    </source>
</evidence>
<keyword evidence="7" id="KW-0239">DNA-directed DNA polymerase</keyword>
<gene>
    <name evidence="11" type="ORF">DES53_1032</name>
</gene>
<dbReference type="SMART" id="SM00481">
    <property type="entry name" value="POLIIIAc"/>
    <property type="match status" value="1"/>
</dbReference>
<reference evidence="11 12" key="1">
    <citation type="submission" date="2018-06" db="EMBL/GenBank/DDBJ databases">
        <title>Genomic Encyclopedia of Type Strains, Phase IV (KMG-IV): sequencing the most valuable type-strain genomes for metagenomic binning, comparative biology and taxonomic classification.</title>
        <authorList>
            <person name="Goeker M."/>
        </authorList>
    </citation>
    <scope>NUCLEOTIDE SEQUENCE [LARGE SCALE GENOMIC DNA]</scope>
    <source>
        <strain evidence="11 12">DSM 25532</strain>
    </source>
</reference>
<proteinExistence type="inferred from homology"/>
<dbReference type="InterPro" id="IPR029460">
    <property type="entry name" value="DNAPol_HHH"/>
</dbReference>
<sequence>MPFVELHARSAFSFLRGSSHPEALVARAQELGMDSIAVTDRDGLYGTARVHHKAEELGIKGIVGAEITLEDESVLPLLVSSRDGYQNLCRMLTRAKLRAPKGQSRVTWAELEEHSADLIALTGEAEGPLVRAIESSDRHAPLEVLKRLQHIFGGEGRLAIEVQRHRLRKDQRRIKALQELAGLSGLPLVATNGVLYAHMEGRLLHDAFTALRHHTTLDDAGLRLAANSQRYLKSEKEMRELFADMPEAVDAAAHIAEKALSGFTLQDLGYKFPEYPVEDGHSQESFLKERAYEGARERLGSLSQKTPNGVTIRQQIEDELSLISELGFSGYFLVVWGIVRFCRENNITVQGRGSAANSVVCFSLGITNANPTEHKLLFSRFLSRRQKSWPDIDLDLPSGDRRESVIQEMYRQFAPHGAAMTANVITYRGRSAMREMGKVIGLSEDVISRYSDYFANGDFHHTMGVREQIRNAGLPESHPRLPALLRLYHAAYGLPRHLGQHSGGMVLCTNGLDTIVPLEPASMPGRVVVQWDKDDCEDLGLVKVDLLGLGMMAVLEDTMNMCRERGVERAMELHRVPQGDPATYAMIQKADTVGVFQIESRAQMATLPRLKPKNFYDLVIEVAIIRPGPIVGKMVHPYLQRRAGREKVDCIHEKLEPVLLRTLGVPLFQEQVLEMSMKIAGFDGAQAEELRRALSFHRSEERMAKVMKKLYAGMEEREVEQSVQERVAASIRSFALYGFPESHAISFALLAYASAWFRVHRLPEMTAALLNNQPMGFYSSSTLVRDAKLHGLRVLPACVTHSEVVCTVIDDSAIRLGLNQLRGVSRGAAEKIVTERQRKPWESIEDFLLRCHLSRDERRVLAKSGALNTLTPHRRSALWEVEREREHDLFSYSAKLREEAAGYANTHTSDSPLLLMNPVERLEADYSATGLTVGPHPMAMLRQKVPEVMLAKELPHGTHGQRVIIGGMVICRQRPGTAKGHVFVSLEDETGIANAFVPSPLFEARRLVITQEPYLRIIGRLQIVDDVTSVYALQVEPLVFPTTAGPKSHDFH</sequence>
<dbReference type="Gene3D" id="3.20.20.140">
    <property type="entry name" value="Metal-dependent hydrolases"/>
    <property type="match status" value="1"/>
</dbReference>
<dbReference type="InterPro" id="IPR040982">
    <property type="entry name" value="DNA_pol3_finger"/>
</dbReference>
<name>A0A366HNE4_9BACT</name>
<dbReference type="InterPro" id="IPR011708">
    <property type="entry name" value="DNA_pol3_alpha_NTPase_dom"/>
</dbReference>
<dbReference type="EC" id="2.7.7.7" evidence="1"/>
<evidence type="ECO:0000256" key="7">
    <source>
        <dbReference type="ARBA" id="ARBA00022932"/>
    </source>
</evidence>
<dbReference type="InterPro" id="IPR023073">
    <property type="entry name" value="DnaE2"/>
</dbReference>
<dbReference type="PANTHER" id="PTHR32294">
    <property type="entry name" value="DNA POLYMERASE III SUBUNIT ALPHA"/>
    <property type="match status" value="1"/>
</dbReference>
<evidence type="ECO:0000256" key="4">
    <source>
        <dbReference type="ARBA" id="ARBA00022695"/>
    </source>
</evidence>
<dbReference type="Pfam" id="PF14579">
    <property type="entry name" value="HHH_6"/>
    <property type="match status" value="1"/>
</dbReference>
<dbReference type="Pfam" id="PF02811">
    <property type="entry name" value="PHP"/>
    <property type="match status" value="1"/>
</dbReference>
<keyword evidence="2" id="KW-0963">Cytoplasm</keyword>
<evidence type="ECO:0000256" key="9">
    <source>
        <dbReference type="ARBA" id="ARBA00049244"/>
    </source>
</evidence>
<dbReference type="NCBIfam" id="TIGR00594">
    <property type="entry name" value="polc"/>
    <property type="match status" value="1"/>
</dbReference>
<accession>A0A366HNE4</accession>
<dbReference type="CDD" id="cd04485">
    <property type="entry name" value="DnaE_OBF"/>
    <property type="match status" value="1"/>
</dbReference>
<comment type="caution">
    <text evidence="11">The sequence shown here is derived from an EMBL/GenBank/DDBJ whole genome shotgun (WGS) entry which is preliminary data.</text>
</comment>
<dbReference type="GO" id="GO:0006260">
    <property type="term" value="P:DNA replication"/>
    <property type="evidence" value="ECO:0007669"/>
    <property type="project" value="UniProtKB-KW"/>
</dbReference>
<dbReference type="HAMAP" id="MF_01902">
    <property type="entry name" value="DNApol_error_prone"/>
    <property type="match status" value="1"/>
</dbReference>